<dbReference type="Proteomes" id="UP000002630">
    <property type="component" value="Unassembled WGS sequence"/>
</dbReference>
<sequence length="217" mass="24110">MFNPIARPIVVCREQMRAPKRNGSRNTGMVRANSGSETELSVRSNTSSQDESRLSDCDETASTVRTKWSYDTMTTVPEVAEAFRGFAHRALCQESIMFLEAVTQYESGDYSIAKPIASQFAAFNAIVKRFVADGALDEINIGGTDKERILKIFQCGSTAFFEMNDAGRRLVLNKAYIEIRDMLETNLLYRFLHTEAFRTLLAEADPDPGPFPASGGP</sequence>
<accession>D7G1D4</accession>
<dbReference type="InParanoid" id="D7G1D4"/>
<name>D7G1D4_ECTSI</name>
<gene>
    <name evidence="3" type="ORF">Esi_0448_0003</name>
</gene>
<evidence type="ECO:0000313" key="4">
    <source>
        <dbReference type="Proteomes" id="UP000002630"/>
    </source>
</evidence>
<evidence type="ECO:0000313" key="3">
    <source>
        <dbReference type="EMBL" id="CBJ33244.1"/>
    </source>
</evidence>
<proteinExistence type="predicted"/>
<dbReference type="OrthoDB" id="196547at2759"/>
<dbReference type="InterPro" id="IPR044926">
    <property type="entry name" value="RGS_subdomain_2"/>
</dbReference>
<keyword evidence="4" id="KW-1185">Reference proteome</keyword>
<dbReference type="SUPFAM" id="SSF48097">
    <property type="entry name" value="Regulator of G-protein signaling, RGS"/>
    <property type="match status" value="1"/>
</dbReference>
<dbReference type="Pfam" id="PF00615">
    <property type="entry name" value="RGS"/>
    <property type="match status" value="1"/>
</dbReference>
<dbReference type="InterPro" id="IPR036305">
    <property type="entry name" value="RGS_sf"/>
</dbReference>
<feature type="region of interest" description="Disordered" evidence="1">
    <location>
        <begin position="16"/>
        <end position="58"/>
    </location>
</feature>
<dbReference type="InterPro" id="IPR016137">
    <property type="entry name" value="RGS"/>
</dbReference>
<reference evidence="3 4" key="1">
    <citation type="journal article" date="2010" name="Nature">
        <title>The Ectocarpus genome and the independent evolution of multicellularity in brown algae.</title>
        <authorList>
            <person name="Cock J.M."/>
            <person name="Sterck L."/>
            <person name="Rouze P."/>
            <person name="Scornet D."/>
            <person name="Allen A.E."/>
            <person name="Amoutzias G."/>
            <person name="Anthouard V."/>
            <person name="Artiguenave F."/>
            <person name="Aury J.M."/>
            <person name="Badger J.H."/>
            <person name="Beszteri B."/>
            <person name="Billiau K."/>
            <person name="Bonnet E."/>
            <person name="Bothwell J.H."/>
            <person name="Bowler C."/>
            <person name="Boyen C."/>
            <person name="Brownlee C."/>
            <person name="Carrano C.J."/>
            <person name="Charrier B."/>
            <person name="Cho G.Y."/>
            <person name="Coelho S.M."/>
            <person name="Collen J."/>
            <person name="Corre E."/>
            <person name="Da Silva C."/>
            <person name="Delage L."/>
            <person name="Delaroque N."/>
            <person name="Dittami S.M."/>
            <person name="Doulbeau S."/>
            <person name="Elias M."/>
            <person name="Farnham G."/>
            <person name="Gachon C.M."/>
            <person name="Gschloessl B."/>
            <person name="Heesch S."/>
            <person name="Jabbari K."/>
            <person name="Jubin C."/>
            <person name="Kawai H."/>
            <person name="Kimura K."/>
            <person name="Kloareg B."/>
            <person name="Kupper F.C."/>
            <person name="Lang D."/>
            <person name="Le Bail A."/>
            <person name="Leblanc C."/>
            <person name="Lerouge P."/>
            <person name="Lohr M."/>
            <person name="Lopez P.J."/>
            <person name="Martens C."/>
            <person name="Maumus F."/>
            <person name="Michel G."/>
            <person name="Miranda-Saavedra D."/>
            <person name="Morales J."/>
            <person name="Moreau H."/>
            <person name="Motomura T."/>
            <person name="Nagasato C."/>
            <person name="Napoli C.A."/>
            <person name="Nelson D.R."/>
            <person name="Nyvall-Collen P."/>
            <person name="Peters A.F."/>
            <person name="Pommier C."/>
            <person name="Potin P."/>
            <person name="Poulain J."/>
            <person name="Quesneville H."/>
            <person name="Read B."/>
            <person name="Rensing S.A."/>
            <person name="Ritter A."/>
            <person name="Rousvoal S."/>
            <person name="Samanta M."/>
            <person name="Samson G."/>
            <person name="Schroeder D.C."/>
            <person name="Segurens B."/>
            <person name="Strittmatter M."/>
            <person name="Tonon T."/>
            <person name="Tregear J.W."/>
            <person name="Valentin K."/>
            <person name="von Dassow P."/>
            <person name="Yamagishi T."/>
            <person name="Van de Peer Y."/>
            <person name="Wincker P."/>
        </authorList>
    </citation>
    <scope>NUCLEOTIDE SEQUENCE [LARGE SCALE GENOMIC DNA]</scope>
    <source>
        <strain evidence="4">Ec32 / CCAP1310/4</strain>
    </source>
</reference>
<dbReference type="PROSITE" id="PS50132">
    <property type="entry name" value="RGS"/>
    <property type="match status" value="1"/>
</dbReference>
<feature type="compositionally biased region" description="Polar residues" evidence="1">
    <location>
        <begin position="33"/>
        <end position="49"/>
    </location>
</feature>
<protein>
    <recommendedName>
        <fullName evidence="2">RGS domain-containing protein</fullName>
    </recommendedName>
</protein>
<feature type="domain" description="RGS" evidence="2">
    <location>
        <begin position="69"/>
        <end position="201"/>
    </location>
</feature>
<evidence type="ECO:0000256" key="1">
    <source>
        <dbReference type="SAM" id="MobiDB-lite"/>
    </source>
</evidence>
<dbReference type="SMART" id="SM00315">
    <property type="entry name" value="RGS"/>
    <property type="match status" value="1"/>
</dbReference>
<organism evidence="3 4">
    <name type="scientific">Ectocarpus siliculosus</name>
    <name type="common">Brown alga</name>
    <name type="synonym">Conferva siliculosa</name>
    <dbReference type="NCBI Taxonomy" id="2880"/>
    <lineage>
        <taxon>Eukaryota</taxon>
        <taxon>Sar</taxon>
        <taxon>Stramenopiles</taxon>
        <taxon>Ochrophyta</taxon>
        <taxon>PX clade</taxon>
        <taxon>Phaeophyceae</taxon>
        <taxon>Ectocarpales</taxon>
        <taxon>Ectocarpaceae</taxon>
        <taxon>Ectocarpus</taxon>
    </lineage>
</organism>
<dbReference type="Gene3D" id="1.10.167.10">
    <property type="entry name" value="Regulator of G-protein Signalling 4, domain 2"/>
    <property type="match status" value="1"/>
</dbReference>
<dbReference type="AlphaFoldDB" id="D7G1D4"/>
<dbReference type="PANTHER" id="PTHR10845:SF192">
    <property type="entry name" value="DOUBLE HIT, ISOFORM B"/>
    <property type="match status" value="1"/>
</dbReference>
<evidence type="ECO:0000259" key="2">
    <source>
        <dbReference type="PROSITE" id="PS50132"/>
    </source>
</evidence>
<dbReference type="PANTHER" id="PTHR10845">
    <property type="entry name" value="REGULATOR OF G PROTEIN SIGNALING"/>
    <property type="match status" value="1"/>
</dbReference>
<dbReference type="EMBL" id="FN649760">
    <property type="protein sequence ID" value="CBJ33244.1"/>
    <property type="molecule type" value="Genomic_DNA"/>
</dbReference>